<dbReference type="CDD" id="cd04301">
    <property type="entry name" value="NAT_SF"/>
    <property type="match status" value="1"/>
</dbReference>
<keyword evidence="3" id="KW-1185">Reference proteome</keyword>
<gene>
    <name evidence="2" type="ORF">FA14DRAFT_96243</name>
</gene>
<proteinExistence type="predicted"/>
<dbReference type="InterPro" id="IPR000182">
    <property type="entry name" value="GNAT_dom"/>
</dbReference>
<dbReference type="InParanoid" id="A0A316V1J8"/>
<accession>A0A316V1J8</accession>
<evidence type="ECO:0000259" key="1">
    <source>
        <dbReference type="PROSITE" id="PS51186"/>
    </source>
</evidence>
<dbReference type="Proteomes" id="UP000245771">
    <property type="component" value="Unassembled WGS sequence"/>
</dbReference>
<dbReference type="InterPro" id="IPR016181">
    <property type="entry name" value="Acyl_CoA_acyltransferase"/>
</dbReference>
<organism evidence="2 3">
    <name type="scientific">Meira miltonrushii</name>
    <dbReference type="NCBI Taxonomy" id="1280837"/>
    <lineage>
        <taxon>Eukaryota</taxon>
        <taxon>Fungi</taxon>
        <taxon>Dikarya</taxon>
        <taxon>Basidiomycota</taxon>
        <taxon>Ustilaginomycotina</taxon>
        <taxon>Exobasidiomycetes</taxon>
        <taxon>Exobasidiales</taxon>
        <taxon>Brachybasidiaceae</taxon>
        <taxon>Meira</taxon>
    </lineage>
</organism>
<dbReference type="EMBL" id="KZ819609">
    <property type="protein sequence ID" value="PWN31427.1"/>
    <property type="molecule type" value="Genomic_DNA"/>
</dbReference>
<dbReference type="GO" id="GO:0016747">
    <property type="term" value="F:acyltransferase activity, transferring groups other than amino-acyl groups"/>
    <property type="evidence" value="ECO:0007669"/>
    <property type="project" value="InterPro"/>
</dbReference>
<feature type="domain" description="N-acetyltransferase" evidence="1">
    <location>
        <begin position="5"/>
        <end position="179"/>
    </location>
</feature>
<sequence>MVGKINYRKAEIEDVGAVADFVVGCIRFAFTQKMKLGPQEYYKSDKFPEDYLQIRQNSLGSPTTMSSMAIDSETNQVVGYIEFGPKKAYLKDLDCQSEILCYFVGPQTQGQGVGRALLANIIQLANDSGKFTIGHNSVGILTLRGNPSITGFYKRIGAFPAQDHDWNVSTERFALMSYC</sequence>
<dbReference type="AlphaFoldDB" id="A0A316V1J8"/>
<name>A0A316V1J8_9BASI</name>
<dbReference type="GeneID" id="37024908"/>
<dbReference type="Pfam" id="PF00583">
    <property type="entry name" value="Acetyltransf_1"/>
    <property type="match status" value="1"/>
</dbReference>
<dbReference type="RefSeq" id="XP_025351729.1">
    <property type="nucleotide sequence ID" value="XM_025503127.1"/>
</dbReference>
<reference evidence="2 3" key="1">
    <citation type="journal article" date="2018" name="Mol. Biol. Evol.">
        <title>Broad Genomic Sampling Reveals a Smut Pathogenic Ancestry of the Fungal Clade Ustilaginomycotina.</title>
        <authorList>
            <person name="Kijpornyongpan T."/>
            <person name="Mondo S.J."/>
            <person name="Barry K."/>
            <person name="Sandor L."/>
            <person name="Lee J."/>
            <person name="Lipzen A."/>
            <person name="Pangilinan J."/>
            <person name="LaButti K."/>
            <person name="Hainaut M."/>
            <person name="Henrissat B."/>
            <person name="Grigoriev I.V."/>
            <person name="Spatafora J.W."/>
            <person name="Aime M.C."/>
        </authorList>
    </citation>
    <scope>NUCLEOTIDE SEQUENCE [LARGE SCALE GENOMIC DNA]</scope>
    <source>
        <strain evidence="2 3">MCA 3882</strain>
    </source>
</reference>
<dbReference type="Gene3D" id="3.40.630.30">
    <property type="match status" value="1"/>
</dbReference>
<dbReference type="PROSITE" id="PS51186">
    <property type="entry name" value="GNAT"/>
    <property type="match status" value="1"/>
</dbReference>
<evidence type="ECO:0000313" key="3">
    <source>
        <dbReference type="Proteomes" id="UP000245771"/>
    </source>
</evidence>
<evidence type="ECO:0000313" key="2">
    <source>
        <dbReference type="EMBL" id="PWN31427.1"/>
    </source>
</evidence>
<dbReference type="OrthoDB" id="10475365at2759"/>
<protein>
    <recommendedName>
        <fullName evidence="1">N-acetyltransferase domain-containing protein</fullName>
    </recommendedName>
</protein>
<dbReference type="SUPFAM" id="SSF55729">
    <property type="entry name" value="Acyl-CoA N-acyltransferases (Nat)"/>
    <property type="match status" value="1"/>
</dbReference>